<gene>
    <name evidence="3" type="ORF">ATL17_0939</name>
</gene>
<sequence>MQKQTFLITGAANRIGAAIAEGLAEDGHNVVIHYNSSQDEAAALAAKLSERGLNTAIEGADLTDPAQYDTLIERASKHFGPLTGLINNASLFKPDSIDDLTHELWQKHFSVHAEAAMFLAKDFAAQLPQNQNGLIINMIDQRVWSLKPSFFSYTLSKTVLWTATRTLAQALAPRIRVNAIGPGPTLQNEHQSEAEFKDELQSVPLKTGPSLDEIVDTIRYFLMSKSVTGQMIAMDGGQHLMWTEIGETN</sequence>
<dbReference type="Pfam" id="PF13561">
    <property type="entry name" value="adh_short_C2"/>
    <property type="match status" value="1"/>
</dbReference>
<proteinExistence type="inferred from homology"/>
<dbReference type="PANTHER" id="PTHR43639">
    <property type="entry name" value="OXIDOREDUCTASE, SHORT-CHAIN DEHYDROGENASE/REDUCTASE FAMILY (AFU_ORTHOLOGUE AFUA_5G02870)"/>
    <property type="match status" value="1"/>
</dbReference>
<evidence type="ECO:0000256" key="1">
    <source>
        <dbReference type="ARBA" id="ARBA00006484"/>
    </source>
</evidence>
<dbReference type="Gene3D" id="3.40.50.720">
    <property type="entry name" value="NAD(P)-binding Rossmann-like Domain"/>
    <property type="match status" value="1"/>
</dbReference>
<dbReference type="PANTHER" id="PTHR43639:SF1">
    <property type="entry name" value="SHORT-CHAIN DEHYDROGENASE_REDUCTASE FAMILY PROTEIN"/>
    <property type="match status" value="1"/>
</dbReference>
<keyword evidence="2" id="KW-0560">Oxidoreductase</keyword>
<dbReference type="GO" id="GO:0016491">
    <property type="term" value="F:oxidoreductase activity"/>
    <property type="evidence" value="ECO:0007669"/>
    <property type="project" value="UniProtKB-KW"/>
</dbReference>
<dbReference type="Proteomes" id="UP000295391">
    <property type="component" value="Unassembled WGS sequence"/>
</dbReference>
<dbReference type="SUPFAM" id="SSF51735">
    <property type="entry name" value="NAD(P)-binding Rossmann-fold domains"/>
    <property type="match status" value="1"/>
</dbReference>
<comment type="caution">
    <text evidence="3">The sequence shown here is derived from an EMBL/GenBank/DDBJ whole genome shotgun (WGS) entry which is preliminary data.</text>
</comment>
<organism evidence="3 4">
    <name type="scientific">Maritalea mobilis</name>
    <dbReference type="NCBI Taxonomy" id="483324"/>
    <lineage>
        <taxon>Bacteria</taxon>
        <taxon>Pseudomonadati</taxon>
        <taxon>Pseudomonadota</taxon>
        <taxon>Alphaproteobacteria</taxon>
        <taxon>Hyphomicrobiales</taxon>
        <taxon>Devosiaceae</taxon>
        <taxon>Maritalea</taxon>
    </lineage>
</organism>
<accession>A0A4R6VSB9</accession>
<evidence type="ECO:0000313" key="4">
    <source>
        <dbReference type="Proteomes" id="UP000295391"/>
    </source>
</evidence>
<comment type="similarity">
    <text evidence="1">Belongs to the short-chain dehydrogenases/reductases (SDR) family.</text>
</comment>
<evidence type="ECO:0000256" key="2">
    <source>
        <dbReference type="ARBA" id="ARBA00023002"/>
    </source>
</evidence>
<dbReference type="RefSeq" id="WP_133571589.1">
    <property type="nucleotide sequence ID" value="NZ_SNYR01000001.1"/>
</dbReference>
<dbReference type="InterPro" id="IPR036291">
    <property type="entry name" value="NAD(P)-bd_dom_sf"/>
</dbReference>
<dbReference type="AlphaFoldDB" id="A0A4R6VSB9"/>
<dbReference type="InterPro" id="IPR002347">
    <property type="entry name" value="SDR_fam"/>
</dbReference>
<evidence type="ECO:0000313" key="3">
    <source>
        <dbReference type="EMBL" id="TDQ66933.1"/>
    </source>
</evidence>
<dbReference type="OrthoDB" id="9786360at2"/>
<dbReference type="NCBIfam" id="NF006597">
    <property type="entry name" value="PRK09134.1"/>
    <property type="match status" value="1"/>
</dbReference>
<protein>
    <submittedName>
        <fullName evidence="3">NAD(P)-dependent dehydrogenase (Short-subunit alcohol dehydrogenase family)</fullName>
    </submittedName>
</protein>
<dbReference type="PRINTS" id="PR00081">
    <property type="entry name" value="GDHRDH"/>
</dbReference>
<keyword evidence="4" id="KW-1185">Reference proteome</keyword>
<reference evidence="3 4" key="1">
    <citation type="submission" date="2019-03" db="EMBL/GenBank/DDBJ databases">
        <title>Genomic Encyclopedia of Type Strains, Phase III (KMG-III): the genomes of soil and plant-associated and newly described type strains.</title>
        <authorList>
            <person name="Whitman W."/>
        </authorList>
    </citation>
    <scope>NUCLEOTIDE SEQUENCE [LARGE SCALE GENOMIC DNA]</scope>
    <source>
        <strain evidence="3 4">CGMCC 1.7002</strain>
    </source>
</reference>
<dbReference type="EMBL" id="SNYR01000001">
    <property type="protein sequence ID" value="TDQ66933.1"/>
    <property type="molecule type" value="Genomic_DNA"/>
</dbReference>
<name>A0A4R6VSB9_9HYPH</name>